<dbReference type="AlphaFoldDB" id="A0A9Q9B585"/>
<reference evidence="2" key="1">
    <citation type="submission" date="2022-06" db="EMBL/GenBank/DDBJ databases">
        <title>Complete genome sequences of two strains of the flax pathogen Septoria linicola.</title>
        <authorList>
            <person name="Lapalu N."/>
            <person name="Simon A."/>
            <person name="Demenou B."/>
            <person name="Paumier D."/>
            <person name="Guillot M.-P."/>
            <person name="Gout L."/>
            <person name="Valade R."/>
        </authorList>
    </citation>
    <scope>NUCLEOTIDE SEQUENCE</scope>
    <source>
        <strain evidence="2">SE15195</strain>
    </source>
</reference>
<evidence type="ECO:0000256" key="1">
    <source>
        <dbReference type="SAM" id="MobiDB-lite"/>
    </source>
</evidence>
<gene>
    <name evidence="2" type="ORF">Slin15195_G125170</name>
</gene>
<dbReference type="OrthoDB" id="5272396at2759"/>
<feature type="compositionally biased region" description="Polar residues" evidence="1">
    <location>
        <begin position="76"/>
        <end position="89"/>
    </location>
</feature>
<keyword evidence="3" id="KW-1185">Reference proteome</keyword>
<protein>
    <submittedName>
        <fullName evidence="2">Uncharacterized protein</fullName>
    </submittedName>
</protein>
<organism evidence="2 3">
    <name type="scientific">Septoria linicola</name>
    <dbReference type="NCBI Taxonomy" id="215465"/>
    <lineage>
        <taxon>Eukaryota</taxon>
        <taxon>Fungi</taxon>
        <taxon>Dikarya</taxon>
        <taxon>Ascomycota</taxon>
        <taxon>Pezizomycotina</taxon>
        <taxon>Dothideomycetes</taxon>
        <taxon>Dothideomycetidae</taxon>
        <taxon>Mycosphaerellales</taxon>
        <taxon>Mycosphaerellaceae</taxon>
        <taxon>Septoria</taxon>
    </lineage>
</organism>
<feature type="region of interest" description="Disordered" evidence="1">
    <location>
        <begin position="41"/>
        <end position="103"/>
    </location>
</feature>
<dbReference type="Proteomes" id="UP001056384">
    <property type="component" value="Chromosome 12"/>
</dbReference>
<proteinExistence type="predicted"/>
<feature type="compositionally biased region" description="Basic and acidic residues" evidence="1">
    <location>
        <begin position="50"/>
        <end position="74"/>
    </location>
</feature>
<dbReference type="EMBL" id="CP099429">
    <property type="protein sequence ID" value="USW59198.1"/>
    <property type="molecule type" value="Genomic_DNA"/>
</dbReference>
<sequence>MEQSKQITEVSPLLTLSKELRLMIYSFLLPVSRPFLIGRLEDPTLSGYDFDERSPRDYHANSEPPLHRNNEKHRPIQTTNNPNLSTDTSRIPPAILQPKPLLSHPQRIPTMARTLIAW</sequence>
<name>A0A9Q9B585_9PEZI</name>
<evidence type="ECO:0000313" key="2">
    <source>
        <dbReference type="EMBL" id="USW59198.1"/>
    </source>
</evidence>
<evidence type="ECO:0000313" key="3">
    <source>
        <dbReference type="Proteomes" id="UP001056384"/>
    </source>
</evidence>
<accession>A0A9Q9B585</accession>